<feature type="domain" description="3-hydroxyacyl-CoA dehydrogenase C-terminal" evidence="6">
    <location>
        <begin position="189"/>
        <end position="285"/>
    </location>
</feature>
<dbReference type="PANTHER" id="PTHR48075">
    <property type="entry name" value="3-HYDROXYACYL-COA DEHYDROGENASE FAMILY PROTEIN"/>
    <property type="match status" value="1"/>
</dbReference>
<evidence type="ECO:0000259" key="7">
    <source>
        <dbReference type="Pfam" id="PF02737"/>
    </source>
</evidence>
<dbReference type="InterPro" id="IPR006108">
    <property type="entry name" value="3HC_DH_C"/>
</dbReference>
<dbReference type="InterPro" id="IPR022694">
    <property type="entry name" value="3-OHacyl-CoA_DH"/>
</dbReference>
<comment type="caution">
    <text evidence="8">The sequence shown here is derived from an EMBL/GenBank/DDBJ whole genome shotgun (WGS) entry which is preliminary data.</text>
</comment>
<evidence type="ECO:0000256" key="4">
    <source>
        <dbReference type="PIRSR" id="PIRSR000105-1"/>
    </source>
</evidence>
<feature type="binding site" evidence="5">
    <location>
        <position position="121"/>
    </location>
    <ligand>
        <name>CoA</name>
        <dbReference type="ChEBI" id="CHEBI:57287"/>
    </ligand>
</feature>
<comment type="pathway">
    <text evidence="1">Lipid metabolism; butanoate metabolism.</text>
</comment>
<evidence type="ECO:0000256" key="5">
    <source>
        <dbReference type="PIRSR" id="PIRSR000105-3"/>
    </source>
</evidence>
<dbReference type="AlphaFoldDB" id="A0A8I0PD52"/>
<dbReference type="SUPFAM" id="SSF51735">
    <property type="entry name" value="NAD(P)-binding Rossmann-fold domains"/>
    <property type="match status" value="1"/>
</dbReference>
<dbReference type="Gene3D" id="1.10.1040.10">
    <property type="entry name" value="N-(1-d-carboxylethyl)-l-norvaline Dehydrogenase, domain 2"/>
    <property type="match status" value="1"/>
</dbReference>
<accession>A0A8I0PD52</accession>
<evidence type="ECO:0000256" key="2">
    <source>
        <dbReference type="ARBA" id="ARBA00009463"/>
    </source>
</evidence>
<dbReference type="InterPro" id="IPR013328">
    <property type="entry name" value="6PGD_dom2"/>
</dbReference>
<dbReference type="PIRSF" id="PIRSF000105">
    <property type="entry name" value="HCDH"/>
    <property type="match status" value="1"/>
</dbReference>
<dbReference type="Gene3D" id="3.40.50.720">
    <property type="entry name" value="NAD(P)-binding Rossmann-like Domain"/>
    <property type="match status" value="1"/>
</dbReference>
<dbReference type="InterPro" id="IPR008927">
    <property type="entry name" value="6-PGluconate_DH-like_C_sf"/>
</dbReference>
<comment type="similarity">
    <text evidence="2">Belongs to the 3-hydroxyacyl-CoA dehydrogenase family.</text>
</comment>
<keyword evidence="9" id="KW-1185">Reference proteome</keyword>
<gene>
    <name evidence="8" type="ORF">H4687_007961</name>
</gene>
<dbReference type="GO" id="GO:0070403">
    <property type="term" value="F:NAD+ binding"/>
    <property type="evidence" value="ECO:0007669"/>
    <property type="project" value="InterPro"/>
</dbReference>
<dbReference type="GO" id="GO:0006635">
    <property type="term" value="P:fatty acid beta-oxidation"/>
    <property type="evidence" value="ECO:0007669"/>
    <property type="project" value="TreeGrafter"/>
</dbReference>
<dbReference type="EMBL" id="JADBGF010000001">
    <property type="protein sequence ID" value="MBE1601832.1"/>
    <property type="molecule type" value="Genomic_DNA"/>
</dbReference>
<evidence type="ECO:0000313" key="9">
    <source>
        <dbReference type="Proteomes" id="UP000629287"/>
    </source>
</evidence>
<dbReference type="Proteomes" id="UP000629287">
    <property type="component" value="Unassembled WGS sequence"/>
</dbReference>
<dbReference type="Pfam" id="PF02737">
    <property type="entry name" value="3HCDH_N"/>
    <property type="match status" value="1"/>
</dbReference>
<dbReference type="PANTHER" id="PTHR48075:SF9">
    <property type="entry name" value="3-HYDROXYBUTYRYL-COA DEHYDROGENASE"/>
    <property type="match status" value="1"/>
</dbReference>
<evidence type="ECO:0000259" key="6">
    <source>
        <dbReference type="Pfam" id="PF00725"/>
    </source>
</evidence>
<keyword evidence="3 8" id="KW-0560">Oxidoreductase</keyword>
<dbReference type="RefSeq" id="WP_046917257.1">
    <property type="nucleotide sequence ID" value="NZ_JADBGF010000001.1"/>
</dbReference>
<evidence type="ECO:0000313" key="8">
    <source>
        <dbReference type="EMBL" id="MBE1601832.1"/>
    </source>
</evidence>
<dbReference type="InterPro" id="IPR036291">
    <property type="entry name" value="NAD(P)-bd_dom_sf"/>
</dbReference>
<dbReference type="GO" id="GO:0008691">
    <property type="term" value="F:3-hydroxybutyryl-CoA dehydrogenase activity"/>
    <property type="evidence" value="ECO:0007669"/>
    <property type="project" value="UniProtKB-EC"/>
</dbReference>
<dbReference type="Pfam" id="PF00725">
    <property type="entry name" value="3HCDH"/>
    <property type="match status" value="1"/>
</dbReference>
<sequence length="287" mass="30728">MNAIQKVAVVGCGIMGSGIAHVCALAGVDVMVAASSPASLARGRARLTGSLDRALGKGRITERDHENALARVSYTSDLAELADRQLVIESISEDEQAKRDLFARLDQVLQDPETILASNTSSLSVLRLARATADGGRVLGVHFFNPVPALPLVELVPTLLTREKTAVRAEEFVTDTLGKRVIRSPDRAGFTVNALLIPYLLAAVRMVEAGHASAETVDDAMTLGCSHPMGPLRLADLIGLDVVTSIAEALHEEFREPQYAPPPFLRRLVEAGMLGRKTGRGLYDYAP</sequence>
<dbReference type="GeneID" id="86832432"/>
<reference evidence="8 9" key="1">
    <citation type="submission" date="2020-10" db="EMBL/GenBank/DDBJ databases">
        <title>Sequencing the genomes of 1000 actinobacteria strains.</title>
        <authorList>
            <person name="Klenk H.-P."/>
        </authorList>
    </citation>
    <scope>NUCLEOTIDE SEQUENCE [LARGE SCALE GENOMIC DNA]</scope>
    <source>
        <strain evidence="8 9">DSM 41803</strain>
    </source>
</reference>
<dbReference type="SUPFAM" id="SSF48179">
    <property type="entry name" value="6-phosphogluconate dehydrogenase C-terminal domain-like"/>
    <property type="match status" value="1"/>
</dbReference>
<name>A0A8I0PD52_9ACTN</name>
<protein>
    <submittedName>
        <fullName evidence="8">3-hydroxybutyryl-CoA dehydrogenase</fullName>
        <ecNumber evidence="8">1.1.1.157</ecNumber>
    </submittedName>
</protein>
<dbReference type="EC" id="1.1.1.157" evidence="8"/>
<dbReference type="InterPro" id="IPR006176">
    <property type="entry name" value="3-OHacyl-CoA_DH_NAD-bd"/>
</dbReference>
<dbReference type="NCBIfam" id="NF005875">
    <property type="entry name" value="PRK07819.1"/>
    <property type="match status" value="1"/>
</dbReference>
<feature type="binding site" evidence="5">
    <location>
        <position position="50"/>
    </location>
    <ligand>
        <name>CoA</name>
        <dbReference type="ChEBI" id="CHEBI:57287"/>
    </ligand>
</feature>
<feature type="site" description="Important for catalytic activity" evidence="4">
    <location>
        <position position="142"/>
    </location>
</feature>
<evidence type="ECO:0000256" key="3">
    <source>
        <dbReference type="ARBA" id="ARBA00023002"/>
    </source>
</evidence>
<feature type="domain" description="3-hydroxyacyl-CoA dehydrogenase NAD binding" evidence="7">
    <location>
        <begin position="6"/>
        <end position="184"/>
    </location>
</feature>
<proteinExistence type="inferred from homology"/>
<evidence type="ECO:0000256" key="1">
    <source>
        <dbReference type="ARBA" id="ARBA00005086"/>
    </source>
</evidence>
<dbReference type="OrthoDB" id="3229174at2"/>
<feature type="binding site" evidence="5">
    <location>
        <position position="57"/>
    </location>
    <ligand>
        <name>CoA</name>
        <dbReference type="ChEBI" id="CHEBI:57287"/>
    </ligand>
</feature>
<organism evidence="8 9">
    <name type="scientific">Streptomyces stelliscabiei</name>
    <dbReference type="NCBI Taxonomy" id="146820"/>
    <lineage>
        <taxon>Bacteria</taxon>
        <taxon>Bacillati</taxon>
        <taxon>Actinomycetota</taxon>
        <taxon>Actinomycetes</taxon>
        <taxon>Kitasatosporales</taxon>
        <taxon>Streptomycetaceae</taxon>
        <taxon>Streptomyces</taxon>
    </lineage>
</organism>